<keyword evidence="2" id="KW-1185">Reference proteome</keyword>
<protein>
    <submittedName>
        <fullName evidence="1">Uncharacterized protein</fullName>
    </submittedName>
</protein>
<reference evidence="1" key="1">
    <citation type="submission" date="2018-11" db="EMBL/GenBank/DDBJ databases">
        <authorList>
            <person name="Grassa J C."/>
        </authorList>
    </citation>
    <scope>NUCLEOTIDE SEQUENCE [LARGE SCALE GENOMIC DNA]</scope>
</reference>
<sequence length="104" mass="12406">MFKPFRFCNHWLYYHGFKEAVWRSWTNSPNQAGLVGIMQKLVQVKQTLRRFSRETVGDVITDFKQAKEIYIKAQEMLAMNPTNKLLQQQEKQSRELSNFVAMLY</sequence>
<name>A0A803NKJ3_CANSA</name>
<organism evidence="1 2">
    <name type="scientific">Cannabis sativa</name>
    <name type="common">Hemp</name>
    <name type="synonym">Marijuana</name>
    <dbReference type="NCBI Taxonomy" id="3483"/>
    <lineage>
        <taxon>Eukaryota</taxon>
        <taxon>Viridiplantae</taxon>
        <taxon>Streptophyta</taxon>
        <taxon>Embryophyta</taxon>
        <taxon>Tracheophyta</taxon>
        <taxon>Spermatophyta</taxon>
        <taxon>Magnoliopsida</taxon>
        <taxon>eudicotyledons</taxon>
        <taxon>Gunneridae</taxon>
        <taxon>Pentapetalae</taxon>
        <taxon>rosids</taxon>
        <taxon>fabids</taxon>
        <taxon>Rosales</taxon>
        <taxon>Cannabaceae</taxon>
        <taxon>Cannabis</taxon>
    </lineage>
</organism>
<dbReference type="Gramene" id="evm.model.01.2284">
    <property type="protein sequence ID" value="cds.evm.model.01.2284"/>
    <property type="gene ID" value="evm.TU.01.2284"/>
</dbReference>
<reference evidence="1" key="2">
    <citation type="submission" date="2021-03" db="UniProtKB">
        <authorList>
            <consortium name="EnsemblPlants"/>
        </authorList>
    </citation>
    <scope>IDENTIFICATION</scope>
</reference>
<accession>A0A803NKJ3</accession>
<dbReference type="EMBL" id="UZAU01000067">
    <property type="status" value="NOT_ANNOTATED_CDS"/>
    <property type="molecule type" value="Genomic_DNA"/>
</dbReference>
<dbReference type="Proteomes" id="UP000596661">
    <property type="component" value="Chromosome 1"/>
</dbReference>
<evidence type="ECO:0000313" key="2">
    <source>
        <dbReference type="Proteomes" id="UP000596661"/>
    </source>
</evidence>
<dbReference type="EnsemblPlants" id="evm.model.01.2284">
    <property type="protein sequence ID" value="cds.evm.model.01.2284"/>
    <property type="gene ID" value="evm.TU.01.2284"/>
</dbReference>
<proteinExistence type="predicted"/>
<dbReference type="AlphaFoldDB" id="A0A803NKJ3"/>
<evidence type="ECO:0000313" key="1">
    <source>
        <dbReference type="EnsemblPlants" id="cds.evm.model.01.2284"/>
    </source>
</evidence>